<sequence length="198" mass="21062">MAETLAKKFNVNVLTADAFKSIPKGSGNILSDFSLETPKIDETNVIHATQGGVKITYQNTIEDSLAEIDNAPTNTKQGAEVTGTTATISYTTPNADPKTIQMAVGTADIDPEDPTHVVARLKTALSDFKPIWWVGPMIGNGFLAVKIYNALSTGGLDLQSAHRGGGSMQITLTAFADLENPEQAPMEFYSITKAASEV</sequence>
<proteinExistence type="predicted"/>
<organism evidence="1">
    <name type="scientific">Caudovirales sp. ctXjW8</name>
    <dbReference type="NCBI Taxonomy" id="2826779"/>
    <lineage>
        <taxon>Viruses</taxon>
        <taxon>Duplodnaviria</taxon>
        <taxon>Heunggongvirae</taxon>
        <taxon>Uroviricota</taxon>
        <taxon>Caudoviricetes</taxon>
    </lineage>
</organism>
<reference evidence="1" key="1">
    <citation type="journal article" date="2021" name="Proc. Natl. Acad. Sci. U.S.A.">
        <title>A Catalog of Tens of Thousands of Viruses from Human Metagenomes Reveals Hidden Associations with Chronic Diseases.</title>
        <authorList>
            <person name="Tisza M.J."/>
            <person name="Buck C.B."/>
        </authorList>
    </citation>
    <scope>NUCLEOTIDE SEQUENCE</scope>
    <source>
        <strain evidence="1">CtXjW8</strain>
    </source>
</reference>
<dbReference type="EMBL" id="BK015067">
    <property type="protein sequence ID" value="DAD89675.1"/>
    <property type="molecule type" value="Genomic_DNA"/>
</dbReference>
<protein>
    <submittedName>
        <fullName evidence="1">Major tail protein</fullName>
    </submittedName>
</protein>
<evidence type="ECO:0000313" key="1">
    <source>
        <dbReference type="EMBL" id="DAD89675.1"/>
    </source>
</evidence>
<name>A0A8S5N6B8_9CAUD</name>
<accession>A0A8S5N6B8</accession>